<feature type="signal peptide" evidence="12">
    <location>
        <begin position="1"/>
        <end position="39"/>
    </location>
</feature>
<gene>
    <name evidence="16" type="ORF">KDA27_09570</name>
</gene>
<dbReference type="Proteomes" id="UP000739538">
    <property type="component" value="Unassembled WGS sequence"/>
</dbReference>
<comment type="caution">
    <text evidence="16">The sequence shown here is derived from an EMBL/GenBank/DDBJ whole genome shotgun (WGS) entry which is preliminary data.</text>
</comment>
<comment type="catalytic activity">
    <reaction evidence="1">
        <text>Release of an N-terminal amino acid, Xaa-|-Yaa- from a peptide, amide or arylamide. Xaa is preferably Ala, but may be most amino acids including Pro (slow action). When a terminal hydrophobic residue is followed by a prolyl residue, the two may be released as an intact Xaa-Pro dipeptide.</text>
        <dbReference type="EC" id="3.4.11.2"/>
    </reaction>
</comment>
<comment type="cofactor">
    <cofactor evidence="2">
        <name>Zn(2+)</name>
        <dbReference type="ChEBI" id="CHEBI:29105"/>
    </cofactor>
</comment>
<dbReference type="Pfam" id="PF17900">
    <property type="entry name" value="Peptidase_M1_N"/>
    <property type="match status" value="1"/>
</dbReference>
<evidence type="ECO:0000313" key="17">
    <source>
        <dbReference type="Proteomes" id="UP000739538"/>
    </source>
</evidence>
<evidence type="ECO:0000256" key="6">
    <source>
        <dbReference type="ARBA" id="ARBA00022438"/>
    </source>
</evidence>
<keyword evidence="11" id="KW-0482">Metalloprotease</keyword>
<dbReference type="GO" id="GO:0042277">
    <property type="term" value="F:peptide binding"/>
    <property type="evidence" value="ECO:0007669"/>
    <property type="project" value="TreeGrafter"/>
</dbReference>
<dbReference type="Pfam" id="PF01433">
    <property type="entry name" value="Peptidase_M1"/>
    <property type="match status" value="1"/>
</dbReference>
<evidence type="ECO:0000256" key="1">
    <source>
        <dbReference type="ARBA" id="ARBA00000098"/>
    </source>
</evidence>
<feature type="domain" description="FlgD/Vpr Ig-like" evidence="14">
    <location>
        <begin position="881"/>
        <end position="937"/>
    </location>
</feature>
<accession>A0A956SF64</accession>
<evidence type="ECO:0000259" key="14">
    <source>
        <dbReference type="Pfam" id="PF13860"/>
    </source>
</evidence>
<dbReference type="InterPro" id="IPR026444">
    <property type="entry name" value="Secre_tail"/>
</dbReference>
<dbReference type="NCBIfam" id="TIGR04183">
    <property type="entry name" value="Por_Secre_tail"/>
    <property type="match status" value="1"/>
</dbReference>
<keyword evidence="7" id="KW-0645">Protease</keyword>
<evidence type="ECO:0000256" key="7">
    <source>
        <dbReference type="ARBA" id="ARBA00022670"/>
    </source>
</evidence>
<proteinExistence type="inferred from homology"/>
<dbReference type="GO" id="GO:0008270">
    <property type="term" value="F:zinc ion binding"/>
    <property type="evidence" value="ECO:0007669"/>
    <property type="project" value="InterPro"/>
</dbReference>
<dbReference type="GO" id="GO:0070006">
    <property type="term" value="F:metalloaminopeptidase activity"/>
    <property type="evidence" value="ECO:0007669"/>
    <property type="project" value="TreeGrafter"/>
</dbReference>
<protein>
    <recommendedName>
        <fullName evidence="5">Aminopeptidase N</fullName>
        <ecNumber evidence="4">3.4.11.2</ecNumber>
    </recommendedName>
</protein>
<dbReference type="PANTHER" id="PTHR11533:SF174">
    <property type="entry name" value="PUROMYCIN-SENSITIVE AMINOPEPTIDASE-RELATED"/>
    <property type="match status" value="1"/>
</dbReference>
<dbReference type="InterPro" id="IPR027268">
    <property type="entry name" value="Peptidase_M4/M1_CTD_sf"/>
</dbReference>
<dbReference type="InterPro" id="IPR025965">
    <property type="entry name" value="FlgD/Vpr_Ig-like"/>
</dbReference>
<keyword evidence="8" id="KW-0479">Metal-binding</keyword>
<dbReference type="CDD" id="cd09603">
    <property type="entry name" value="M1_APN_like"/>
    <property type="match status" value="1"/>
</dbReference>
<dbReference type="SUPFAM" id="SSF55486">
    <property type="entry name" value="Metalloproteases ('zincins'), catalytic domain"/>
    <property type="match status" value="1"/>
</dbReference>
<evidence type="ECO:0000256" key="10">
    <source>
        <dbReference type="ARBA" id="ARBA00022833"/>
    </source>
</evidence>
<dbReference type="SUPFAM" id="SSF63737">
    <property type="entry name" value="Leukotriene A4 hydrolase N-terminal domain"/>
    <property type="match status" value="1"/>
</dbReference>
<dbReference type="PANTHER" id="PTHR11533">
    <property type="entry name" value="PROTEASE M1 ZINC METALLOPROTEASE"/>
    <property type="match status" value="1"/>
</dbReference>
<dbReference type="EMBL" id="JAGQHS010000040">
    <property type="protein sequence ID" value="MCA9756038.1"/>
    <property type="molecule type" value="Genomic_DNA"/>
</dbReference>
<dbReference type="GO" id="GO:0005615">
    <property type="term" value="C:extracellular space"/>
    <property type="evidence" value="ECO:0007669"/>
    <property type="project" value="TreeGrafter"/>
</dbReference>
<feature type="chain" id="PRO_5037052824" description="Aminopeptidase N" evidence="12">
    <location>
        <begin position="40"/>
        <end position="949"/>
    </location>
</feature>
<keyword evidence="12" id="KW-0732">Signal</keyword>
<dbReference type="GO" id="GO:0005737">
    <property type="term" value="C:cytoplasm"/>
    <property type="evidence" value="ECO:0007669"/>
    <property type="project" value="TreeGrafter"/>
</dbReference>
<feature type="domain" description="Aminopeptidase N-like N-terminal" evidence="15">
    <location>
        <begin position="181"/>
        <end position="294"/>
    </location>
</feature>
<dbReference type="GO" id="GO:0016020">
    <property type="term" value="C:membrane"/>
    <property type="evidence" value="ECO:0007669"/>
    <property type="project" value="TreeGrafter"/>
</dbReference>
<dbReference type="EC" id="3.4.11.2" evidence="4"/>
<evidence type="ECO:0000259" key="15">
    <source>
        <dbReference type="Pfam" id="PF17900"/>
    </source>
</evidence>
<keyword evidence="6" id="KW-0031">Aminopeptidase</keyword>
<reference evidence="16" key="1">
    <citation type="submission" date="2020-04" db="EMBL/GenBank/DDBJ databases">
        <authorList>
            <person name="Zhang T."/>
        </authorList>
    </citation>
    <scope>NUCLEOTIDE SEQUENCE</scope>
    <source>
        <strain evidence="16">HKST-UBA02</strain>
    </source>
</reference>
<evidence type="ECO:0000313" key="16">
    <source>
        <dbReference type="EMBL" id="MCA9756038.1"/>
    </source>
</evidence>
<evidence type="ECO:0000256" key="11">
    <source>
        <dbReference type="ARBA" id="ARBA00023049"/>
    </source>
</evidence>
<dbReference type="GO" id="GO:0006508">
    <property type="term" value="P:proteolysis"/>
    <property type="evidence" value="ECO:0007669"/>
    <property type="project" value="UniProtKB-KW"/>
</dbReference>
<dbReference type="InterPro" id="IPR014782">
    <property type="entry name" value="Peptidase_M1_dom"/>
</dbReference>
<dbReference type="Gene3D" id="2.60.40.4070">
    <property type="match status" value="1"/>
</dbReference>
<dbReference type="AlphaFoldDB" id="A0A956SF64"/>
<evidence type="ECO:0000256" key="4">
    <source>
        <dbReference type="ARBA" id="ARBA00012564"/>
    </source>
</evidence>
<keyword evidence="10" id="KW-0862">Zinc</keyword>
<sequence length="949" mass="102924">MVSEPLETRGIVLRSLTLLSFVPLTLALLAAPQSASASAEDVEMAAPHTPQSGMVLGADGNLNRALAPLPADPASGWSGEAVQPWDVSRFLAHQKAAAAARDLAFESGMARIPSANQDKFDQTYFDIELNLDPSVPTITSAVTTMRATVVDGPLTEMELDFADNMTVSGITSGGVATTWTLANDLLTVALDRAYTNEEEVELVVSYSGRPRNEAFFFDSFGGSPMIWTLSQPYGARTWWPSKDWPSDKADEVDIRVTAPAGNKIVSNGVLVSETDNGTVATAHWNSSYPIATYLVQVGVYPYSVSTGSYDSIGGDTVPLVFYDFPSQVGNNAPANALVDDMMGVYEGLFGEYPFSAEKYGHNESLFGGGMEHQTCTSLGAYFESIVAHELTHQWWGDMVTCDTYNHVWLNEGFATYGEALWFEEAYGQEAYFADMASSAYFGPGTVYVEDLSNFNAIFDSNLSYNKGSWVLHMLRHVLGDDDFFGTLAIYRNMYGYDSATTEEFRDVAESVSGLDLDAYFQQWIYGEGFPIYSYDWSATPVAADWTLDLQIDQVQTGQIFTMPIDIVVTTASGTETFFIQNDQATANYQLTVTDQPLSVDLDPDHWILRQVMAPIATPTFTKGILLVNGVSWDTYGNEIVNAYEAQAFWGDLEIEFWDYFAEPTGGYPSTLPAARGHGAVPGDILGEYEHVIWVGNNFDGDLAGWLDTPMYAYLQAGGNVLLLSRMADQFLNEVFQGYLGVDLLSTVSVFDCIAVEPGFTNIGRIGTQSFTVPFDTAVGANTTLLYEADAGFNPNLGMGAVVVPPGGGEFNPDGGRLAFLAGRPYRWNASDLSTNVMRIFQQYFGKSPVDVPGDAASVSFGFDSVGPNPFSDGTTIRFGLGTASDARVDVLDVAGRRVRTLASGPFSAGTHTLRWDGIDDAGHSVAAGVYFARVVAGAGEDRVKLLRVQ</sequence>
<evidence type="ECO:0000259" key="13">
    <source>
        <dbReference type="Pfam" id="PF01433"/>
    </source>
</evidence>
<dbReference type="InterPro" id="IPR045357">
    <property type="entry name" value="Aminopeptidase_N-like_N"/>
</dbReference>
<evidence type="ECO:0000256" key="2">
    <source>
        <dbReference type="ARBA" id="ARBA00001947"/>
    </source>
</evidence>
<evidence type="ECO:0000256" key="5">
    <source>
        <dbReference type="ARBA" id="ARBA00015611"/>
    </source>
</evidence>
<evidence type="ECO:0000256" key="8">
    <source>
        <dbReference type="ARBA" id="ARBA00022723"/>
    </source>
</evidence>
<keyword evidence="9" id="KW-0378">Hydrolase</keyword>
<dbReference type="InterPro" id="IPR001930">
    <property type="entry name" value="Peptidase_M1"/>
</dbReference>
<evidence type="ECO:0000256" key="12">
    <source>
        <dbReference type="SAM" id="SignalP"/>
    </source>
</evidence>
<dbReference type="InterPro" id="IPR042097">
    <property type="entry name" value="Aminopeptidase_N-like_N_sf"/>
</dbReference>
<evidence type="ECO:0000256" key="3">
    <source>
        <dbReference type="ARBA" id="ARBA00010136"/>
    </source>
</evidence>
<dbReference type="Gene3D" id="2.60.40.1730">
    <property type="entry name" value="tricorn interacting facor f3 domain"/>
    <property type="match status" value="1"/>
</dbReference>
<reference evidence="16" key="2">
    <citation type="journal article" date="2021" name="Microbiome">
        <title>Successional dynamics and alternative stable states in a saline activated sludge microbial community over 9 years.</title>
        <authorList>
            <person name="Wang Y."/>
            <person name="Ye J."/>
            <person name="Ju F."/>
            <person name="Liu L."/>
            <person name="Boyd J.A."/>
            <person name="Deng Y."/>
            <person name="Parks D.H."/>
            <person name="Jiang X."/>
            <person name="Yin X."/>
            <person name="Woodcroft B.J."/>
            <person name="Tyson G.W."/>
            <person name="Hugenholtz P."/>
            <person name="Polz M.F."/>
            <person name="Zhang T."/>
        </authorList>
    </citation>
    <scope>NUCLEOTIDE SEQUENCE</scope>
    <source>
        <strain evidence="16">HKST-UBA02</strain>
    </source>
</reference>
<dbReference type="Pfam" id="PF13860">
    <property type="entry name" value="FlgD_ig"/>
    <property type="match status" value="1"/>
</dbReference>
<dbReference type="GO" id="GO:0016285">
    <property type="term" value="F:alanyl aminopeptidase activity"/>
    <property type="evidence" value="ECO:0007669"/>
    <property type="project" value="UniProtKB-EC"/>
</dbReference>
<organism evidence="16 17">
    <name type="scientific">Eiseniibacteriota bacterium</name>
    <dbReference type="NCBI Taxonomy" id="2212470"/>
    <lineage>
        <taxon>Bacteria</taxon>
        <taxon>Candidatus Eiseniibacteriota</taxon>
    </lineage>
</organism>
<evidence type="ECO:0000256" key="9">
    <source>
        <dbReference type="ARBA" id="ARBA00022801"/>
    </source>
</evidence>
<name>A0A956SF64_UNCEI</name>
<comment type="similarity">
    <text evidence="3">Belongs to the peptidase M1 family.</text>
</comment>
<feature type="domain" description="Peptidase M1 membrane alanine aminopeptidase" evidence="13">
    <location>
        <begin position="381"/>
        <end position="523"/>
    </location>
</feature>
<dbReference type="PRINTS" id="PR00756">
    <property type="entry name" value="ALADIPTASE"/>
</dbReference>
<dbReference type="GO" id="GO:0043171">
    <property type="term" value="P:peptide catabolic process"/>
    <property type="evidence" value="ECO:0007669"/>
    <property type="project" value="TreeGrafter"/>
</dbReference>
<dbReference type="Gene3D" id="1.10.390.10">
    <property type="entry name" value="Neutral Protease Domain 2"/>
    <property type="match status" value="1"/>
</dbReference>
<dbReference type="InterPro" id="IPR050344">
    <property type="entry name" value="Peptidase_M1_aminopeptidases"/>
</dbReference>